<feature type="binding site" evidence="12">
    <location>
        <position position="125"/>
    </location>
    <ligand>
        <name>Zn(2+)</name>
        <dbReference type="ChEBI" id="CHEBI:29105"/>
    </ligand>
</feature>
<gene>
    <name evidence="14" type="primary">fur_1</name>
    <name evidence="14" type="ORF">Pan44_06950</name>
</gene>
<protein>
    <recommendedName>
        <fullName evidence="4">Ferric uptake regulation protein</fullName>
    </recommendedName>
</protein>
<feature type="binding site" evidence="12">
    <location>
        <position position="168"/>
    </location>
    <ligand>
        <name>Zn(2+)</name>
        <dbReference type="ChEBI" id="CHEBI:29105"/>
    </ligand>
</feature>
<dbReference type="InterPro" id="IPR002481">
    <property type="entry name" value="FUR"/>
</dbReference>
<dbReference type="AlphaFoldDB" id="A0A517S994"/>
<organism evidence="14 15">
    <name type="scientific">Caulifigura coniformis</name>
    <dbReference type="NCBI Taxonomy" id="2527983"/>
    <lineage>
        <taxon>Bacteria</taxon>
        <taxon>Pseudomonadati</taxon>
        <taxon>Planctomycetota</taxon>
        <taxon>Planctomycetia</taxon>
        <taxon>Planctomycetales</taxon>
        <taxon>Planctomycetaceae</taxon>
        <taxon>Caulifigura</taxon>
    </lineage>
</organism>
<evidence type="ECO:0000256" key="12">
    <source>
        <dbReference type="PIRSR" id="PIRSR602481-1"/>
    </source>
</evidence>
<evidence type="ECO:0000313" key="14">
    <source>
        <dbReference type="EMBL" id="QDT52683.1"/>
    </source>
</evidence>
<feature type="binding site" evidence="12">
    <location>
        <position position="128"/>
    </location>
    <ligand>
        <name>Zn(2+)</name>
        <dbReference type="ChEBI" id="CHEBI:29105"/>
    </ligand>
</feature>
<feature type="binding site" evidence="13">
    <location>
        <position position="157"/>
    </location>
    <ligand>
        <name>Fe cation</name>
        <dbReference type="ChEBI" id="CHEBI:24875"/>
    </ligand>
</feature>
<evidence type="ECO:0000256" key="2">
    <source>
        <dbReference type="ARBA" id="ARBA00007957"/>
    </source>
</evidence>
<keyword evidence="8 12" id="KW-0862">Zinc</keyword>
<dbReference type="SUPFAM" id="SSF46785">
    <property type="entry name" value="Winged helix' DNA-binding domain"/>
    <property type="match status" value="1"/>
</dbReference>
<name>A0A517S994_9PLAN</name>
<evidence type="ECO:0000256" key="9">
    <source>
        <dbReference type="ARBA" id="ARBA00023015"/>
    </source>
</evidence>
<dbReference type="EMBL" id="CP036271">
    <property type="protein sequence ID" value="QDT52683.1"/>
    <property type="molecule type" value="Genomic_DNA"/>
</dbReference>
<keyword evidence="13" id="KW-0408">Iron</keyword>
<comment type="similarity">
    <text evidence="2">Belongs to the Fur family.</text>
</comment>
<accession>A0A517S994</accession>
<dbReference type="PANTHER" id="PTHR33202:SF2">
    <property type="entry name" value="FERRIC UPTAKE REGULATION PROTEIN"/>
    <property type="match status" value="1"/>
</dbReference>
<dbReference type="GO" id="GO:0005829">
    <property type="term" value="C:cytosol"/>
    <property type="evidence" value="ECO:0007669"/>
    <property type="project" value="TreeGrafter"/>
</dbReference>
<evidence type="ECO:0000256" key="4">
    <source>
        <dbReference type="ARBA" id="ARBA00020910"/>
    </source>
</evidence>
<comment type="subunit">
    <text evidence="3">Homodimer.</text>
</comment>
<dbReference type="Proteomes" id="UP000315700">
    <property type="component" value="Chromosome"/>
</dbReference>
<dbReference type="Gene3D" id="1.10.10.10">
    <property type="entry name" value="Winged helix-like DNA-binding domain superfamily/Winged helix DNA-binding domain"/>
    <property type="match status" value="1"/>
</dbReference>
<dbReference type="KEGG" id="ccos:Pan44_06950"/>
<dbReference type="GO" id="GO:0045892">
    <property type="term" value="P:negative regulation of DNA-templated transcription"/>
    <property type="evidence" value="ECO:0007669"/>
    <property type="project" value="TreeGrafter"/>
</dbReference>
<dbReference type="Gene3D" id="3.30.1490.190">
    <property type="match status" value="1"/>
</dbReference>
<dbReference type="InParanoid" id="A0A517S994"/>
<dbReference type="GO" id="GO:0000976">
    <property type="term" value="F:transcription cis-regulatory region binding"/>
    <property type="evidence" value="ECO:0007669"/>
    <property type="project" value="TreeGrafter"/>
</dbReference>
<evidence type="ECO:0000256" key="7">
    <source>
        <dbReference type="ARBA" id="ARBA00022723"/>
    </source>
</evidence>
<keyword evidence="10" id="KW-0238">DNA-binding</keyword>
<evidence type="ECO:0000256" key="1">
    <source>
        <dbReference type="ARBA" id="ARBA00004496"/>
    </source>
</evidence>
<dbReference type="GO" id="GO:0003700">
    <property type="term" value="F:DNA-binding transcription factor activity"/>
    <property type="evidence" value="ECO:0007669"/>
    <property type="project" value="InterPro"/>
</dbReference>
<keyword evidence="15" id="KW-1185">Reference proteome</keyword>
<comment type="cofactor">
    <cofactor evidence="13">
        <name>Mn(2+)</name>
        <dbReference type="ChEBI" id="CHEBI:29035"/>
    </cofactor>
    <cofactor evidence="13">
        <name>Fe(2+)</name>
        <dbReference type="ChEBI" id="CHEBI:29033"/>
    </cofactor>
    <text evidence="13">Binds 1 Mn(2+) or Fe(2+) ion per subunit.</text>
</comment>
<evidence type="ECO:0000256" key="13">
    <source>
        <dbReference type="PIRSR" id="PIRSR602481-2"/>
    </source>
</evidence>
<evidence type="ECO:0000313" key="15">
    <source>
        <dbReference type="Proteomes" id="UP000315700"/>
    </source>
</evidence>
<evidence type="ECO:0000256" key="8">
    <source>
        <dbReference type="ARBA" id="ARBA00022833"/>
    </source>
</evidence>
<keyword evidence="7 12" id="KW-0479">Metal-binding</keyword>
<evidence type="ECO:0000256" key="11">
    <source>
        <dbReference type="ARBA" id="ARBA00023163"/>
    </source>
</evidence>
<feature type="binding site" evidence="13">
    <location>
        <position position="121"/>
    </location>
    <ligand>
        <name>Fe cation</name>
        <dbReference type="ChEBI" id="CHEBI:24875"/>
    </ligand>
</feature>
<dbReference type="RefSeq" id="WP_145027244.1">
    <property type="nucleotide sequence ID" value="NZ_CP036271.1"/>
</dbReference>
<feature type="binding site" evidence="12">
    <location>
        <position position="165"/>
    </location>
    <ligand>
        <name>Zn(2+)</name>
        <dbReference type="ChEBI" id="CHEBI:29105"/>
    </ligand>
</feature>
<dbReference type="PANTHER" id="PTHR33202">
    <property type="entry name" value="ZINC UPTAKE REGULATION PROTEIN"/>
    <property type="match status" value="1"/>
</dbReference>
<evidence type="ECO:0000256" key="6">
    <source>
        <dbReference type="ARBA" id="ARBA00022491"/>
    </source>
</evidence>
<keyword evidence="5" id="KW-0963">Cytoplasm</keyword>
<dbReference type="Pfam" id="PF01475">
    <property type="entry name" value="FUR"/>
    <property type="match status" value="1"/>
</dbReference>
<keyword evidence="6" id="KW-0678">Repressor</keyword>
<dbReference type="FunCoup" id="A0A517S994">
    <property type="interactions" value="541"/>
</dbReference>
<evidence type="ECO:0000256" key="5">
    <source>
        <dbReference type="ARBA" id="ARBA00022490"/>
    </source>
</evidence>
<comment type="cofactor">
    <cofactor evidence="12">
        <name>Zn(2+)</name>
        <dbReference type="ChEBI" id="CHEBI:29105"/>
    </cofactor>
    <text evidence="12">Binds 1 zinc ion per subunit.</text>
</comment>
<dbReference type="OrthoDB" id="8659436at2"/>
<evidence type="ECO:0000256" key="3">
    <source>
        <dbReference type="ARBA" id="ARBA00011738"/>
    </source>
</evidence>
<dbReference type="InterPro" id="IPR036388">
    <property type="entry name" value="WH-like_DNA-bd_sf"/>
</dbReference>
<keyword evidence="9" id="KW-0805">Transcription regulation</keyword>
<proteinExistence type="inferred from homology"/>
<dbReference type="GO" id="GO:1900376">
    <property type="term" value="P:regulation of secondary metabolite biosynthetic process"/>
    <property type="evidence" value="ECO:0007669"/>
    <property type="project" value="TreeGrafter"/>
</dbReference>
<dbReference type="GO" id="GO:0008270">
    <property type="term" value="F:zinc ion binding"/>
    <property type="evidence" value="ECO:0007669"/>
    <property type="project" value="TreeGrafter"/>
</dbReference>
<reference evidence="14 15" key="1">
    <citation type="submission" date="2019-02" db="EMBL/GenBank/DDBJ databases">
        <title>Deep-cultivation of Planctomycetes and their phenomic and genomic characterization uncovers novel biology.</title>
        <authorList>
            <person name="Wiegand S."/>
            <person name="Jogler M."/>
            <person name="Boedeker C."/>
            <person name="Pinto D."/>
            <person name="Vollmers J."/>
            <person name="Rivas-Marin E."/>
            <person name="Kohn T."/>
            <person name="Peeters S.H."/>
            <person name="Heuer A."/>
            <person name="Rast P."/>
            <person name="Oberbeckmann S."/>
            <person name="Bunk B."/>
            <person name="Jeske O."/>
            <person name="Meyerdierks A."/>
            <person name="Storesund J.E."/>
            <person name="Kallscheuer N."/>
            <person name="Luecker S."/>
            <person name="Lage O.M."/>
            <person name="Pohl T."/>
            <person name="Merkel B.J."/>
            <person name="Hornburger P."/>
            <person name="Mueller R.-W."/>
            <person name="Bruemmer F."/>
            <person name="Labrenz M."/>
            <person name="Spormann A.M."/>
            <person name="Op den Camp H."/>
            <person name="Overmann J."/>
            <person name="Amann R."/>
            <person name="Jetten M.S.M."/>
            <person name="Mascher T."/>
            <person name="Medema M.H."/>
            <person name="Devos D.P."/>
            <person name="Kaster A.-K."/>
            <person name="Ovreas L."/>
            <person name="Rohde M."/>
            <person name="Galperin M.Y."/>
            <person name="Jogler C."/>
        </authorList>
    </citation>
    <scope>NUCLEOTIDE SEQUENCE [LARGE SCALE GENOMIC DNA]</scope>
    <source>
        <strain evidence="14 15">Pan44</strain>
    </source>
</reference>
<keyword evidence="11" id="KW-0804">Transcription</keyword>
<dbReference type="InterPro" id="IPR043135">
    <property type="entry name" value="Fur_C"/>
</dbReference>
<evidence type="ECO:0000256" key="10">
    <source>
        <dbReference type="ARBA" id="ARBA00023125"/>
    </source>
</evidence>
<sequence>MIAEASTHAPLSVDKKAADDVGTLSTKVSPVEKCREFLLTKGLRMTRERSILTEEIFADHEHFDAEQLIQRLAQRTDGKRVSRSTIYRILPLLEEAGMLRKVARQDGRDVYEHDYGYPRHDHMICRKCNRLVEFKNTRVRELVEEIASEHGFRTEAHRLEVYGLCRTCSRPPESRHKKLNLL</sequence>
<dbReference type="InterPro" id="IPR036390">
    <property type="entry name" value="WH_DNA-bd_sf"/>
</dbReference>
<comment type="subcellular location">
    <subcellularLocation>
        <location evidence="1">Cytoplasm</location>
    </subcellularLocation>
</comment>
<dbReference type="CDD" id="cd07153">
    <property type="entry name" value="Fur_like"/>
    <property type="match status" value="1"/>
</dbReference>